<organism evidence="2 3">
    <name type="scientific">Trypanosoma vivax (strain Y486)</name>
    <dbReference type="NCBI Taxonomy" id="1055687"/>
    <lineage>
        <taxon>Eukaryota</taxon>
        <taxon>Discoba</taxon>
        <taxon>Euglenozoa</taxon>
        <taxon>Kinetoplastea</taxon>
        <taxon>Metakinetoplastina</taxon>
        <taxon>Trypanosomatida</taxon>
        <taxon>Trypanosomatidae</taxon>
        <taxon>Trypanosoma</taxon>
        <taxon>Duttonella</taxon>
    </lineage>
</organism>
<sequence length="177" mass="20210">MQSRVAEHWQRGYSDFEWSDECRVLAEARVRCLLEVSMLATCRAVTHEVRSQEKVTNMRGQKGKARRCAAGHAEQKESEACKNRSLQHDLGRVHGQEGKTSSTEQAQATKRDTQQKVFRKAHCMTHGKTSKWEKRAQASGQASSAAWRFCFCFSVRRACGGSWKLRDFLLPSPRFCQ</sequence>
<dbReference type="Proteomes" id="UP000009027">
    <property type="component" value="Unassembled WGS sequence"/>
</dbReference>
<proteinExistence type="predicted"/>
<evidence type="ECO:0000313" key="2">
    <source>
        <dbReference type="EMBL" id="CCD20157.1"/>
    </source>
</evidence>
<feature type="compositionally biased region" description="Polar residues" evidence="1">
    <location>
        <begin position="98"/>
        <end position="108"/>
    </location>
</feature>
<protein>
    <submittedName>
        <fullName evidence="2">Uncharacterized protein</fullName>
    </submittedName>
</protein>
<accession>F9WRH3</accession>
<dbReference type="EMBL" id="CAEX01004964">
    <property type="protein sequence ID" value="CCD20157.1"/>
    <property type="molecule type" value="Genomic_DNA"/>
</dbReference>
<evidence type="ECO:0000256" key="1">
    <source>
        <dbReference type="SAM" id="MobiDB-lite"/>
    </source>
</evidence>
<name>F9WRH3_TRYVY</name>
<feature type="region of interest" description="Disordered" evidence="1">
    <location>
        <begin position="94"/>
        <end position="117"/>
    </location>
</feature>
<gene>
    <name evidence="2" type="ORF">TvY486_0029290</name>
</gene>
<reference evidence="2 3" key="1">
    <citation type="journal article" date="2012" name="Proc. Natl. Acad. Sci. U.S.A.">
        <title>Antigenic diversity is generated by distinct evolutionary mechanisms in African trypanosome species.</title>
        <authorList>
            <person name="Jackson A.P."/>
            <person name="Berry A."/>
            <person name="Aslett M."/>
            <person name="Allison H.C."/>
            <person name="Burton P."/>
            <person name="Vavrova-Anderson J."/>
            <person name="Brown R."/>
            <person name="Browne H."/>
            <person name="Corton N."/>
            <person name="Hauser H."/>
            <person name="Gamble J."/>
            <person name="Gilderthorp R."/>
            <person name="Marcello L."/>
            <person name="McQuillan J."/>
            <person name="Otto T.D."/>
            <person name="Quail M.A."/>
            <person name="Sanders M.J."/>
            <person name="van Tonder A."/>
            <person name="Ginger M.L."/>
            <person name="Field M.C."/>
            <person name="Barry J.D."/>
            <person name="Hertz-Fowler C."/>
            <person name="Berriman M."/>
        </authorList>
    </citation>
    <scope>NUCLEOTIDE SEQUENCE</scope>
    <source>
        <strain evidence="2 3">Y486</strain>
    </source>
</reference>
<keyword evidence="3" id="KW-1185">Reference proteome</keyword>
<dbReference type="VEuPathDB" id="TriTrypDB:TvY486_0029290"/>
<dbReference type="AlphaFoldDB" id="F9WRH3"/>
<evidence type="ECO:0000313" key="3">
    <source>
        <dbReference type="Proteomes" id="UP000009027"/>
    </source>
</evidence>